<evidence type="ECO:0000256" key="4">
    <source>
        <dbReference type="RuleBase" id="RU000682"/>
    </source>
</evidence>
<dbReference type="InterPro" id="IPR001356">
    <property type="entry name" value="HD"/>
</dbReference>
<keyword evidence="10" id="KW-1185">Reference proteome</keyword>
<keyword evidence="3 4" id="KW-0371">Homeobox</keyword>
<feature type="compositionally biased region" description="Low complexity" evidence="6">
    <location>
        <begin position="454"/>
        <end position="470"/>
    </location>
</feature>
<keyword evidence="2" id="KW-0479">Metal-binding</keyword>
<feature type="region of interest" description="Disordered" evidence="6">
    <location>
        <begin position="430"/>
        <end position="473"/>
    </location>
</feature>
<evidence type="ECO:0000256" key="5">
    <source>
        <dbReference type="SAM" id="Coils"/>
    </source>
</evidence>
<evidence type="ECO:0000256" key="6">
    <source>
        <dbReference type="SAM" id="MobiDB-lite"/>
    </source>
</evidence>
<feature type="region of interest" description="Disordered" evidence="6">
    <location>
        <begin position="1053"/>
        <end position="1081"/>
    </location>
</feature>
<feature type="region of interest" description="Disordered" evidence="6">
    <location>
        <begin position="282"/>
        <end position="407"/>
    </location>
</feature>
<keyword evidence="3 4" id="KW-0238">DNA-binding</keyword>
<dbReference type="GO" id="GO:0008270">
    <property type="term" value="F:zinc ion binding"/>
    <property type="evidence" value="ECO:0007669"/>
    <property type="project" value="UniProtKB-KW"/>
</dbReference>
<dbReference type="GO" id="GO:0003677">
    <property type="term" value="F:DNA binding"/>
    <property type="evidence" value="ECO:0007669"/>
    <property type="project" value="UniProtKB-UniRule"/>
</dbReference>
<dbReference type="SMART" id="SM00389">
    <property type="entry name" value="HOX"/>
    <property type="match status" value="1"/>
</dbReference>
<gene>
    <name evidence="9" type="ORF">WR25_00101</name>
</gene>
<feature type="domain" description="Homeobox" evidence="7">
    <location>
        <begin position="1079"/>
        <end position="1139"/>
    </location>
</feature>
<feature type="domain" description="C2H2-type" evidence="8">
    <location>
        <begin position="33"/>
        <end position="61"/>
    </location>
</feature>
<evidence type="ECO:0000256" key="2">
    <source>
        <dbReference type="PROSITE-ProRule" id="PRU00042"/>
    </source>
</evidence>
<evidence type="ECO:0000259" key="8">
    <source>
        <dbReference type="PROSITE" id="PS50157"/>
    </source>
</evidence>
<reference evidence="9 10" key="1">
    <citation type="journal article" date="2017" name="Curr. Biol.">
        <title>Genome architecture and evolution of a unichromosomal asexual nematode.</title>
        <authorList>
            <person name="Fradin H."/>
            <person name="Zegar C."/>
            <person name="Gutwein M."/>
            <person name="Lucas J."/>
            <person name="Kovtun M."/>
            <person name="Corcoran D."/>
            <person name="Baugh L.R."/>
            <person name="Kiontke K."/>
            <person name="Gunsalus K."/>
            <person name="Fitch D.H."/>
            <person name="Piano F."/>
        </authorList>
    </citation>
    <scope>NUCLEOTIDE SEQUENCE [LARGE SCALE GENOMIC DNA]</scope>
    <source>
        <strain evidence="9">PF1309</strain>
    </source>
</reference>
<dbReference type="Pfam" id="PF00046">
    <property type="entry name" value="Homeodomain"/>
    <property type="match status" value="1"/>
</dbReference>
<keyword evidence="2" id="KW-0863">Zinc-finger</keyword>
<keyword evidence="5" id="KW-0175">Coiled coil</keyword>
<feature type="compositionally biased region" description="Polar residues" evidence="6">
    <location>
        <begin position="377"/>
        <end position="397"/>
    </location>
</feature>
<keyword evidence="2" id="KW-0862">Zinc</keyword>
<accession>A0A2A2J8V1</accession>
<dbReference type="InterPro" id="IPR013087">
    <property type="entry name" value="Znf_C2H2_type"/>
</dbReference>
<protein>
    <recommendedName>
        <fullName evidence="11">Homeobox domain-containing protein</fullName>
    </recommendedName>
</protein>
<dbReference type="EMBL" id="LIAE01010597">
    <property type="protein sequence ID" value="PAV58198.1"/>
    <property type="molecule type" value="Genomic_DNA"/>
</dbReference>
<feature type="DNA-binding region" description="Homeobox" evidence="3">
    <location>
        <begin position="1081"/>
        <end position="1140"/>
    </location>
</feature>
<dbReference type="Gene3D" id="1.10.10.60">
    <property type="entry name" value="Homeodomain-like"/>
    <property type="match status" value="1"/>
</dbReference>
<feature type="coiled-coil region" evidence="5">
    <location>
        <begin position="512"/>
        <end position="560"/>
    </location>
</feature>
<dbReference type="SUPFAM" id="SSF46689">
    <property type="entry name" value="Homeodomain-like"/>
    <property type="match status" value="1"/>
</dbReference>
<dbReference type="STRING" id="2018661.A0A2A2J8V1"/>
<dbReference type="PROSITE" id="PS50071">
    <property type="entry name" value="HOMEOBOX_2"/>
    <property type="match status" value="1"/>
</dbReference>
<organism evidence="9 10">
    <name type="scientific">Diploscapter pachys</name>
    <dbReference type="NCBI Taxonomy" id="2018661"/>
    <lineage>
        <taxon>Eukaryota</taxon>
        <taxon>Metazoa</taxon>
        <taxon>Ecdysozoa</taxon>
        <taxon>Nematoda</taxon>
        <taxon>Chromadorea</taxon>
        <taxon>Rhabditida</taxon>
        <taxon>Rhabditina</taxon>
        <taxon>Rhabditomorpha</taxon>
        <taxon>Rhabditoidea</taxon>
        <taxon>Rhabditidae</taxon>
        <taxon>Diploscapter</taxon>
    </lineage>
</organism>
<evidence type="ECO:0000259" key="7">
    <source>
        <dbReference type="PROSITE" id="PS50071"/>
    </source>
</evidence>
<evidence type="ECO:0000313" key="9">
    <source>
        <dbReference type="EMBL" id="PAV58198.1"/>
    </source>
</evidence>
<name>A0A2A2J8V1_9BILA</name>
<dbReference type="InterPro" id="IPR009057">
    <property type="entry name" value="Homeodomain-like_sf"/>
</dbReference>
<comment type="caution">
    <text evidence="9">The sequence shown here is derived from an EMBL/GenBank/DDBJ whole genome shotgun (WGS) entry which is preliminary data.</text>
</comment>
<evidence type="ECO:0008006" key="11">
    <source>
        <dbReference type="Google" id="ProtNLM"/>
    </source>
</evidence>
<feature type="compositionally biased region" description="Basic and acidic residues" evidence="6">
    <location>
        <begin position="331"/>
        <end position="350"/>
    </location>
</feature>
<evidence type="ECO:0000256" key="1">
    <source>
        <dbReference type="ARBA" id="ARBA00004123"/>
    </source>
</evidence>
<dbReference type="Proteomes" id="UP000218231">
    <property type="component" value="Unassembled WGS sequence"/>
</dbReference>
<dbReference type="CDD" id="cd00086">
    <property type="entry name" value="homeodomain"/>
    <property type="match status" value="1"/>
</dbReference>
<sequence length="1334" mass="150683">MQELQCPVCRCKPKVEPDLEIHISLDHLDYQPWHCVRCLEQRATEHAMREHWTVSHQGEQPQMMFQEVSENTRILMKMMNLAKRGEKGEVSVIKRIIKEEMKKENTATSSMSEFRIETPLARIRSPIGSYECRICKGKRDAKKTKFRNDKVINHFFVHLSELYNLDRYSCMNCDFKVADCRSAKNHSWEVHCQTMCCTDESSTFDTKVIKEASKRIFGKKYLIREKSLHPLNPDDENKEKRQKIRDCFDLKQFLGWCQLNTNKIVVKEQRDTFVIGNAANDKEEKMETAPKHRKRKAGEESITGEKFPSARTMKVRPGKPRQNAVASNLLEESKSKLDADADKAGQKQSKEANLQPMISDASAADTSQMTEPGGNAQMKSIDTSSLKENLAASSSQNKRMKKAKSAENRLEGIPLPIVVSELPLPTNSGAEKSFLFDNPPNSTSKSSKNETRNEQSTSSSETSKSGSSNSVPIKKALEKQLSTASSSSVSTSIVESITSVEVPSSAEDDDAISSLKAKIKDVKNQIVQLQQNKKLVEEKQNQDEEEYQKLKKAAEEEVNNKLITVVEKRKAPETGEVVWLEQKKDNRRKRTETERQTVSRLTHEEELLKEKEESQDVREALSVMRNRRGEVRKQAYEQLWQLQANKVAFEKELFLMSLEENVENDDLYQETSTSLQNENVASIETIAPFKVSNEESQNITQSEDLPEETIRLLVEVSADEQRASVVGVFPTNDSNDESNNDQDEPLLHLPIKAEALDYCQEETKLISSLVRASSLSTLELISTLAQHDNPSCNEGEIEKKIQSIKKEVDPENEQEQIQTTFTPTTLIDSNSRSASQLPVAVPRDNLSAMANIVEAIRVNSMQSVEIGRPLNTRASYIEKVNEYHLFYFQLCLPIAQQVNQPSRPVNLAMVPDQLMNVVPQHLHIQQMMPSPSSQPMPMRIQQVPMQTPVMASNPTSDWVIDIEQIRQQRNFVQPSPMPPQAVDTLAPIPLIVNIQPQMQQGSFLVASPDQGANFMGYFPFPANGMVPLFAPQLNIPNQVPMNQGRPQGIITPHTHATGPSNSMPTSPILPSLTGESTNKQSSCLKKRLEKKDRGILLKYFERNSKPTFEERSRMAAELGTERRCIDLWFAKRRTQMKKLQAKMENEKRAIPSQDPFHSLSQPASQVSATAYMVSPSYSTSFQLPQNTFGGQLPTFPSQMPLDYVEQMQRMQMATAPAMSQQQQNHVMNTVVAQLMAENQEGRSSSMMLSNQPLNINTQFLRQATVSNAGFEIVPQAEQFSPIINMSPIQMINNPHFIPQQPSSSRIQQPAMPSFQSNNVCIDKGFAWNNGQFQG</sequence>
<proteinExistence type="predicted"/>
<dbReference type="PROSITE" id="PS50157">
    <property type="entry name" value="ZINC_FINGER_C2H2_2"/>
    <property type="match status" value="1"/>
</dbReference>
<comment type="subcellular location">
    <subcellularLocation>
        <location evidence="1 3 4">Nucleus</location>
    </subcellularLocation>
</comment>
<dbReference type="GO" id="GO:0005634">
    <property type="term" value="C:nucleus"/>
    <property type="evidence" value="ECO:0007669"/>
    <property type="project" value="UniProtKB-SubCell"/>
</dbReference>
<evidence type="ECO:0000256" key="3">
    <source>
        <dbReference type="PROSITE-ProRule" id="PRU00108"/>
    </source>
</evidence>
<evidence type="ECO:0000313" key="10">
    <source>
        <dbReference type="Proteomes" id="UP000218231"/>
    </source>
</evidence>
<keyword evidence="3 4" id="KW-0539">Nucleus</keyword>